<dbReference type="EMBL" id="AQGS01000206">
    <property type="protein sequence ID" value="EPS41743.1"/>
    <property type="molecule type" value="Genomic_DNA"/>
</dbReference>
<keyword evidence="3" id="KW-1185">Reference proteome</keyword>
<reference evidence="2 3" key="1">
    <citation type="journal article" date="2013" name="PLoS Genet.">
        <title>Genomic mechanisms accounting for the adaptation to parasitism in nematode-trapping fungi.</title>
        <authorList>
            <person name="Meerupati T."/>
            <person name="Andersson K.M."/>
            <person name="Friman E."/>
            <person name="Kumar D."/>
            <person name="Tunlid A."/>
            <person name="Ahren D."/>
        </authorList>
    </citation>
    <scope>NUCLEOTIDE SEQUENCE [LARGE SCALE GENOMIC DNA]</scope>
    <source>
        <strain evidence="2 3">CBS 200.50</strain>
    </source>
</reference>
<name>S8BQM1_DACHA</name>
<gene>
    <name evidence="2" type="ORF">H072_4347</name>
</gene>
<dbReference type="HOGENOM" id="CLU_1315367_0_0_1"/>
<protein>
    <submittedName>
        <fullName evidence="2">Uncharacterized protein</fullName>
    </submittedName>
</protein>
<evidence type="ECO:0000256" key="1">
    <source>
        <dbReference type="SAM" id="Coils"/>
    </source>
</evidence>
<dbReference type="Gene3D" id="2.60.270.50">
    <property type="match status" value="1"/>
</dbReference>
<keyword evidence="1" id="KW-0175">Coiled coil</keyword>
<proteinExistence type="predicted"/>
<dbReference type="AlphaFoldDB" id="S8BQM1"/>
<evidence type="ECO:0000313" key="2">
    <source>
        <dbReference type="EMBL" id="EPS41743.1"/>
    </source>
</evidence>
<accession>S8BQM1</accession>
<comment type="caution">
    <text evidence="2">The sequence shown here is derived from an EMBL/GenBank/DDBJ whole genome shotgun (WGS) entry which is preliminary data.</text>
</comment>
<organism evidence="2 3">
    <name type="scientific">Dactylellina haptotyla (strain CBS 200.50)</name>
    <name type="common">Nematode-trapping fungus</name>
    <name type="synonym">Monacrosporium haptotylum</name>
    <dbReference type="NCBI Taxonomy" id="1284197"/>
    <lineage>
        <taxon>Eukaryota</taxon>
        <taxon>Fungi</taxon>
        <taxon>Dikarya</taxon>
        <taxon>Ascomycota</taxon>
        <taxon>Pezizomycotina</taxon>
        <taxon>Orbiliomycetes</taxon>
        <taxon>Orbiliales</taxon>
        <taxon>Orbiliaceae</taxon>
        <taxon>Dactylellina</taxon>
    </lineage>
</organism>
<reference evidence="3" key="2">
    <citation type="submission" date="2013-04" db="EMBL/GenBank/DDBJ databases">
        <title>Genomic mechanisms accounting for the adaptation to parasitism in nematode-trapping fungi.</title>
        <authorList>
            <person name="Ahren D.G."/>
        </authorList>
    </citation>
    <scope>NUCLEOTIDE SEQUENCE [LARGE SCALE GENOMIC DNA]</scope>
    <source>
        <strain evidence="3">CBS 200.50</strain>
    </source>
</reference>
<evidence type="ECO:0000313" key="3">
    <source>
        <dbReference type="Proteomes" id="UP000015100"/>
    </source>
</evidence>
<dbReference type="Proteomes" id="UP000015100">
    <property type="component" value="Unassembled WGS sequence"/>
</dbReference>
<sequence>MSNSSSPGLKEVIAKQLRNAHDHENEYDDTLQKVRENLVIKNYEQGTGGESWDEFDDRVQSSEEIQALNKKRDALKKKFEDELKEYGHDHSNVHGTPENFNLSVTLVNNTTSDLKTSRLNCSFGKLVGDAPITINSGQHHKYQLQGDSHGISANWAWHIGRSGALVTVASKQLSDNDATFACTTKSTHYTITKKIDADNKHQVVWTITE</sequence>
<feature type="coiled-coil region" evidence="1">
    <location>
        <begin position="58"/>
        <end position="85"/>
    </location>
</feature>